<organism evidence="2 3">
    <name type="scientific">Hymenoscyphus fraxineus</name>
    <dbReference type="NCBI Taxonomy" id="746836"/>
    <lineage>
        <taxon>Eukaryota</taxon>
        <taxon>Fungi</taxon>
        <taxon>Dikarya</taxon>
        <taxon>Ascomycota</taxon>
        <taxon>Pezizomycotina</taxon>
        <taxon>Leotiomycetes</taxon>
        <taxon>Helotiales</taxon>
        <taxon>Helotiaceae</taxon>
        <taxon>Hymenoscyphus</taxon>
    </lineage>
</organism>
<dbReference type="Pfam" id="PF12796">
    <property type="entry name" value="Ank_2"/>
    <property type="match status" value="1"/>
</dbReference>
<evidence type="ECO:0000256" key="1">
    <source>
        <dbReference type="SAM" id="MobiDB-lite"/>
    </source>
</evidence>
<dbReference type="SUPFAM" id="SSF48403">
    <property type="entry name" value="Ankyrin repeat"/>
    <property type="match status" value="1"/>
</dbReference>
<feature type="compositionally biased region" description="Basic and acidic residues" evidence="1">
    <location>
        <begin position="200"/>
        <end position="217"/>
    </location>
</feature>
<proteinExistence type="predicted"/>
<evidence type="ECO:0000313" key="2">
    <source>
        <dbReference type="EMBL" id="CAG8958029.1"/>
    </source>
</evidence>
<dbReference type="AlphaFoldDB" id="A0A9N9L2Q7"/>
<feature type="region of interest" description="Disordered" evidence="1">
    <location>
        <begin position="1"/>
        <end position="20"/>
    </location>
</feature>
<protein>
    <recommendedName>
        <fullName evidence="4">Ankyrin repeat-containing protein</fullName>
    </recommendedName>
</protein>
<accession>A0A9N9L2Q7</accession>
<comment type="caution">
    <text evidence="2">The sequence shown here is derived from an EMBL/GenBank/DDBJ whole genome shotgun (WGS) entry which is preliminary data.</text>
</comment>
<feature type="region of interest" description="Disordered" evidence="1">
    <location>
        <begin position="170"/>
        <end position="217"/>
    </location>
</feature>
<evidence type="ECO:0000313" key="3">
    <source>
        <dbReference type="Proteomes" id="UP000696280"/>
    </source>
</evidence>
<dbReference type="Gene3D" id="1.25.40.20">
    <property type="entry name" value="Ankyrin repeat-containing domain"/>
    <property type="match status" value="1"/>
</dbReference>
<dbReference type="Proteomes" id="UP000696280">
    <property type="component" value="Unassembled WGS sequence"/>
</dbReference>
<evidence type="ECO:0008006" key="4">
    <source>
        <dbReference type="Google" id="ProtNLM"/>
    </source>
</evidence>
<dbReference type="InterPro" id="IPR036770">
    <property type="entry name" value="Ankyrin_rpt-contain_sf"/>
</dbReference>
<sequence length="217" mass="23798">MADPRDKGRELNEEEGASPSEQLIAACRGNNTELLQEIIANVGSEEKAALLLNDTKTVLGNHLYHEAASRGNYEVIDILLDQEGFECDPVSTREGDTPLHSAIRYINSLPHPLSEHNSEFASSLLGMMLEAGSDPRIRNKGGLTATQLCDPSDVEIKRLLQDALEVEQNDGDFIVDEGDLASGGEEDVGSASDSDFDPEEYQREKERREKARKGGEE</sequence>
<name>A0A9N9L2Q7_9HELO</name>
<feature type="compositionally biased region" description="Acidic residues" evidence="1">
    <location>
        <begin position="170"/>
        <end position="199"/>
    </location>
</feature>
<dbReference type="OrthoDB" id="9995210at2759"/>
<dbReference type="InterPro" id="IPR002110">
    <property type="entry name" value="Ankyrin_rpt"/>
</dbReference>
<dbReference type="EMBL" id="CAJVRL010000081">
    <property type="protein sequence ID" value="CAG8958029.1"/>
    <property type="molecule type" value="Genomic_DNA"/>
</dbReference>
<reference evidence="2" key="1">
    <citation type="submission" date="2021-07" db="EMBL/GenBank/DDBJ databases">
        <authorList>
            <person name="Durling M."/>
        </authorList>
    </citation>
    <scope>NUCLEOTIDE SEQUENCE</scope>
</reference>
<keyword evidence="3" id="KW-1185">Reference proteome</keyword>
<gene>
    <name evidence="2" type="ORF">HYFRA_00000373</name>
</gene>
<feature type="compositionally biased region" description="Basic and acidic residues" evidence="1">
    <location>
        <begin position="1"/>
        <end position="11"/>
    </location>
</feature>